<dbReference type="PANTHER" id="PTHR34464">
    <property type="entry name" value="OS09G0376300 PROTEIN"/>
    <property type="match status" value="1"/>
</dbReference>
<accession>A0A2N9IZI7</accession>
<organism evidence="2">
    <name type="scientific">Fagus sylvatica</name>
    <name type="common">Beechnut</name>
    <dbReference type="NCBI Taxonomy" id="28930"/>
    <lineage>
        <taxon>Eukaryota</taxon>
        <taxon>Viridiplantae</taxon>
        <taxon>Streptophyta</taxon>
        <taxon>Embryophyta</taxon>
        <taxon>Tracheophyta</taxon>
        <taxon>Spermatophyta</taxon>
        <taxon>Magnoliopsida</taxon>
        <taxon>eudicotyledons</taxon>
        <taxon>Gunneridae</taxon>
        <taxon>Pentapetalae</taxon>
        <taxon>rosids</taxon>
        <taxon>fabids</taxon>
        <taxon>Fagales</taxon>
        <taxon>Fagaceae</taxon>
        <taxon>Fagus</taxon>
    </lineage>
</organism>
<evidence type="ECO:0000256" key="1">
    <source>
        <dbReference type="SAM" id="MobiDB-lite"/>
    </source>
</evidence>
<reference evidence="2" key="1">
    <citation type="submission" date="2018-02" db="EMBL/GenBank/DDBJ databases">
        <authorList>
            <person name="Cohen D.B."/>
            <person name="Kent A.D."/>
        </authorList>
    </citation>
    <scope>NUCLEOTIDE SEQUENCE</scope>
</reference>
<feature type="region of interest" description="Disordered" evidence="1">
    <location>
        <begin position="47"/>
        <end position="66"/>
    </location>
</feature>
<dbReference type="EMBL" id="OIVN01006286">
    <property type="protein sequence ID" value="SPD29775.1"/>
    <property type="molecule type" value="Genomic_DNA"/>
</dbReference>
<evidence type="ECO:0000313" key="2">
    <source>
        <dbReference type="EMBL" id="SPD29775.1"/>
    </source>
</evidence>
<protein>
    <submittedName>
        <fullName evidence="2">Uncharacterized protein</fullName>
    </submittedName>
</protein>
<sequence length="183" mass="20733">MPFSFTRFSWRLWGGKEKEPVSNGSSMNSSFEWGFGLREPETVKFPSVKGTKIASPQRKVKRKWQSREERRIEVQGNWQSKEERRIDREFDAEVVPSDGVCLSGSESDDPDWSIGWFEPHGPDFDSNDGLAVLVPSYRPGCKKVVEGSNNQLLSAIKNLADELSPEGTNCMAQWLSSLQNFNV</sequence>
<dbReference type="PANTHER" id="PTHR34464:SF3">
    <property type="entry name" value="OS09G0376300 PROTEIN"/>
    <property type="match status" value="1"/>
</dbReference>
<dbReference type="AlphaFoldDB" id="A0A2N9IZI7"/>
<proteinExistence type="predicted"/>
<gene>
    <name evidence="2" type="ORF">FSB_LOCUS57657</name>
</gene>
<name>A0A2N9IZI7_FAGSY</name>